<dbReference type="PRINTS" id="PR00722">
    <property type="entry name" value="CHYMOTRYPSIN"/>
</dbReference>
<dbReference type="SMART" id="SM00020">
    <property type="entry name" value="Tryp_SPc"/>
    <property type="match status" value="1"/>
</dbReference>
<protein>
    <recommendedName>
        <fullName evidence="3">Peptidase S1 domain-containing protein</fullName>
    </recommendedName>
</protein>
<dbReference type="RefSeq" id="WP_200244155.1">
    <property type="nucleotide sequence ID" value="NZ_NRRY01000018.1"/>
</dbReference>
<gene>
    <name evidence="4" type="ORF">CKO42_11975</name>
</gene>
<evidence type="ECO:0000259" key="3">
    <source>
        <dbReference type="PROSITE" id="PS50240"/>
    </source>
</evidence>
<evidence type="ECO:0000256" key="2">
    <source>
        <dbReference type="ARBA" id="ARBA00023157"/>
    </source>
</evidence>
<dbReference type="AlphaFoldDB" id="A0A9X0W8S8"/>
<dbReference type="PANTHER" id="PTHR24276:SF98">
    <property type="entry name" value="FI18310P1-RELATED"/>
    <property type="match status" value="1"/>
</dbReference>
<dbReference type="PROSITE" id="PS00134">
    <property type="entry name" value="TRYPSIN_HIS"/>
    <property type="match status" value="1"/>
</dbReference>
<dbReference type="Proteomes" id="UP001138768">
    <property type="component" value="Unassembled WGS sequence"/>
</dbReference>
<keyword evidence="2" id="KW-1015">Disulfide bond</keyword>
<dbReference type="InterPro" id="IPR001254">
    <property type="entry name" value="Trypsin_dom"/>
</dbReference>
<comment type="caution">
    <text evidence="4">The sequence shown here is derived from an EMBL/GenBank/DDBJ whole genome shotgun (WGS) entry which is preliminary data.</text>
</comment>
<comment type="similarity">
    <text evidence="1">Belongs to the peptidase S1 family.</text>
</comment>
<dbReference type="SUPFAM" id="SSF50494">
    <property type="entry name" value="Trypsin-like serine proteases"/>
    <property type="match status" value="1"/>
</dbReference>
<dbReference type="Gene3D" id="2.40.10.10">
    <property type="entry name" value="Trypsin-like serine proteases"/>
    <property type="match status" value="2"/>
</dbReference>
<dbReference type="PROSITE" id="PS50240">
    <property type="entry name" value="TRYPSIN_DOM"/>
    <property type="match status" value="1"/>
</dbReference>
<dbReference type="InterPro" id="IPR050430">
    <property type="entry name" value="Peptidase_S1"/>
</dbReference>
<dbReference type="InterPro" id="IPR001314">
    <property type="entry name" value="Peptidase_S1A"/>
</dbReference>
<feature type="domain" description="Peptidase S1" evidence="3">
    <location>
        <begin position="30"/>
        <end position="292"/>
    </location>
</feature>
<dbReference type="EMBL" id="NRRY01000018">
    <property type="protein sequence ID" value="MBK1619137.1"/>
    <property type="molecule type" value="Genomic_DNA"/>
</dbReference>
<dbReference type="GO" id="GO:0006508">
    <property type="term" value="P:proteolysis"/>
    <property type="evidence" value="ECO:0007669"/>
    <property type="project" value="InterPro"/>
</dbReference>
<dbReference type="InterPro" id="IPR018114">
    <property type="entry name" value="TRYPSIN_HIS"/>
</dbReference>
<sequence>MAIHNPSRSLRLARVGLGAWLLIAGAALALSGGSEDSAQRHPEVLSLRADQRFICSAVKIGPQTLLTAAHCVVDARSGELMPAFRPAAEISLDNAPQQLSDKGAMTAVVDDILLPDAYREGLAKLADYRRQRLAELSSMASALPAEQLEQGLRMRYHFAERYPDIALIRLRTATPEIPVAEVDFTPLAAGAEVELVGFGCADLHRVSNRSSAARRSGWTRVIRVDAVNFYTEAGQKSDQAPSLCPGDSGGPVLYQGRVVGIHSVVYGLNARHGARSNMAVNLAPLANWEAWP</sequence>
<dbReference type="Pfam" id="PF00089">
    <property type="entry name" value="Trypsin"/>
    <property type="match status" value="2"/>
</dbReference>
<name>A0A9X0W8S8_9GAMM</name>
<proteinExistence type="inferred from homology"/>
<evidence type="ECO:0000313" key="4">
    <source>
        <dbReference type="EMBL" id="MBK1619137.1"/>
    </source>
</evidence>
<evidence type="ECO:0000256" key="1">
    <source>
        <dbReference type="ARBA" id="ARBA00007664"/>
    </source>
</evidence>
<dbReference type="InterPro" id="IPR043504">
    <property type="entry name" value="Peptidase_S1_PA_chymotrypsin"/>
</dbReference>
<keyword evidence="5" id="KW-1185">Reference proteome</keyword>
<evidence type="ECO:0000313" key="5">
    <source>
        <dbReference type="Proteomes" id="UP001138768"/>
    </source>
</evidence>
<dbReference type="GO" id="GO:0004252">
    <property type="term" value="F:serine-type endopeptidase activity"/>
    <property type="evidence" value="ECO:0007669"/>
    <property type="project" value="InterPro"/>
</dbReference>
<dbReference type="InterPro" id="IPR009003">
    <property type="entry name" value="Peptidase_S1_PA"/>
</dbReference>
<reference evidence="4 5" key="1">
    <citation type="journal article" date="2020" name="Microorganisms">
        <title>Osmotic Adaptation and Compatible Solute Biosynthesis of Phototrophic Bacteria as Revealed from Genome Analyses.</title>
        <authorList>
            <person name="Imhoff J.F."/>
            <person name="Rahn T."/>
            <person name="Kunzel S."/>
            <person name="Keller A."/>
            <person name="Neulinger S.C."/>
        </authorList>
    </citation>
    <scope>NUCLEOTIDE SEQUENCE [LARGE SCALE GENOMIC DNA]</scope>
    <source>
        <strain evidence="4 5">DSM 25653</strain>
    </source>
</reference>
<dbReference type="PANTHER" id="PTHR24276">
    <property type="entry name" value="POLYSERASE-RELATED"/>
    <property type="match status" value="1"/>
</dbReference>
<organism evidence="4 5">
    <name type="scientific">Lamprobacter modestohalophilus</name>
    <dbReference type="NCBI Taxonomy" id="1064514"/>
    <lineage>
        <taxon>Bacteria</taxon>
        <taxon>Pseudomonadati</taxon>
        <taxon>Pseudomonadota</taxon>
        <taxon>Gammaproteobacteria</taxon>
        <taxon>Chromatiales</taxon>
        <taxon>Chromatiaceae</taxon>
        <taxon>Lamprobacter</taxon>
    </lineage>
</organism>
<accession>A0A9X0W8S8</accession>